<evidence type="ECO:0008006" key="5">
    <source>
        <dbReference type="Google" id="ProtNLM"/>
    </source>
</evidence>
<keyword evidence="4" id="KW-1185">Reference proteome</keyword>
<gene>
    <name evidence="3" type="ORF">GCM10022240_17550</name>
</gene>
<keyword evidence="2" id="KW-0812">Transmembrane</keyword>
<reference evidence="4" key="1">
    <citation type="journal article" date="2019" name="Int. J. Syst. Evol. Microbiol.">
        <title>The Global Catalogue of Microorganisms (GCM) 10K type strain sequencing project: providing services to taxonomists for standard genome sequencing and annotation.</title>
        <authorList>
            <consortium name="The Broad Institute Genomics Platform"/>
            <consortium name="The Broad Institute Genome Sequencing Center for Infectious Disease"/>
            <person name="Wu L."/>
            <person name="Ma J."/>
        </authorList>
    </citation>
    <scope>NUCLEOTIDE SEQUENCE [LARGE SCALE GENOMIC DNA]</scope>
    <source>
        <strain evidence="4">JCM 16950</strain>
    </source>
</reference>
<evidence type="ECO:0000313" key="4">
    <source>
        <dbReference type="Proteomes" id="UP001500540"/>
    </source>
</evidence>
<name>A0ABP7GKJ3_9MICO</name>
<feature type="region of interest" description="Disordered" evidence="1">
    <location>
        <begin position="72"/>
        <end position="141"/>
    </location>
</feature>
<protein>
    <recommendedName>
        <fullName evidence="5">DUF4229 domain-containing protein</fullName>
    </recommendedName>
</protein>
<feature type="compositionally biased region" description="Basic and acidic residues" evidence="1">
    <location>
        <begin position="130"/>
        <end position="141"/>
    </location>
</feature>
<comment type="caution">
    <text evidence="3">The sequence shown here is derived from an EMBL/GenBank/DDBJ whole genome shotgun (WGS) entry which is preliminary data.</text>
</comment>
<evidence type="ECO:0000256" key="1">
    <source>
        <dbReference type="SAM" id="MobiDB-lite"/>
    </source>
</evidence>
<dbReference type="Proteomes" id="UP001500540">
    <property type="component" value="Unassembled WGS sequence"/>
</dbReference>
<accession>A0ABP7GKJ3</accession>
<organism evidence="3 4">
    <name type="scientific">Microbacterium kribbense</name>
    <dbReference type="NCBI Taxonomy" id="433645"/>
    <lineage>
        <taxon>Bacteria</taxon>
        <taxon>Bacillati</taxon>
        <taxon>Actinomycetota</taxon>
        <taxon>Actinomycetes</taxon>
        <taxon>Micrococcales</taxon>
        <taxon>Microbacteriaceae</taxon>
        <taxon>Microbacterium</taxon>
    </lineage>
</organism>
<feature type="compositionally biased region" description="Low complexity" evidence="1">
    <location>
        <begin position="72"/>
        <end position="109"/>
    </location>
</feature>
<dbReference type="RefSeq" id="WP_344782653.1">
    <property type="nucleotide sequence ID" value="NZ_BAABAF010000006.1"/>
</dbReference>
<keyword evidence="2" id="KW-1133">Transmembrane helix</keyword>
<feature type="transmembrane region" description="Helical" evidence="2">
    <location>
        <begin position="7"/>
        <end position="27"/>
    </location>
</feature>
<sequence>MKTRSAIVYSVLRLLVFLVPLGIMMLFPIFRDMYWIALIFATLIGISLSIIFLRRPLNDVSQGLAERRAARTATHAKTAAEQDADIENAANDAARGVADPATDAAAPAPSEHGAPTQSVPDAGAPGQTVPDRRHPAKSDRA</sequence>
<proteinExistence type="predicted"/>
<dbReference type="EMBL" id="BAABAF010000006">
    <property type="protein sequence ID" value="GAA3765665.1"/>
    <property type="molecule type" value="Genomic_DNA"/>
</dbReference>
<evidence type="ECO:0000313" key="3">
    <source>
        <dbReference type="EMBL" id="GAA3765665.1"/>
    </source>
</evidence>
<feature type="transmembrane region" description="Helical" evidence="2">
    <location>
        <begin position="33"/>
        <end position="53"/>
    </location>
</feature>
<keyword evidence="2" id="KW-0472">Membrane</keyword>
<evidence type="ECO:0000256" key="2">
    <source>
        <dbReference type="SAM" id="Phobius"/>
    </source>
</evidence>